<gene>
    <name evidence="1" type="ORF">Pc06g00340</name>
    <name evidence="1" type="ORF">PCH_Pc06g00340</name>
</gene>
<sequence length="160" mass="18093">MKFWTQIHDSAIHAGIKGQWAVRYMPPLLSQDTSLFRDAYGTYSARVDQSKSSPPCKVRLLQDGRIVSKIFVPGTDLEMGNDLSTSHYCVHITGSVGNDPSAIPHVRMWLNNREVHDISVTRRLGAVRIARPLLRINYDFRPKPRCISPMDVWVAMLGAF</sequence>
<evidence type="ECO:0000313" key="1">
    <source>
        <dbReference type="EMBL" id="CAP79027.1"/>
    </source>
</evidence>
<proteinExistence type="predicted"/>
<dbReference type="Proteomes" id="UP000000724">
    <property type="component" value="Contig Pc00c06"/>
</dbReference>
<evidence type="ECO:0000313" key="2">
    <source>
        <dbReference type="Proteomes" id="UP000000724"/>
    </source>
</evidence>
<protein>
    <submittedName>
        <fullName evidence="1">Uncharacterized protein</fullName>
    </submittedName>
</protein>
<keyword evidence="2" id="KW-1185">Reference proteome</keyword>
<name>B6GVX9_PENRW</name>
<dbReference type="HOGENOM" id="CLU_1652737_0_0_1"/>
<organism evidence="1 2">
    <name type="scientific">Penicillium rubens (strain ATCC 28089 / DSM 1075 / NRRL 1951 / Wisconsin 54-1255)</name>
    <name type="common">Penicillium chrysogenum</name>
    <dbReference type="NCBI Taxonomy" id="500485"/>
    <lineage>
        <taxon>Eukaryota</taxon>
        <taxon>Fungi</taxon>
        <taxon>Dikarya</taxon>
        <taxon>Ascomycota</taxon>
        <taxon>Pezizomycotina</taxon>
        <taxon>Eurotiomycetes</taxon>
        <taxon>Eurotiomycetidae</taxon>
        <taxon>Eurotiales</taxon>
        <taxon>Aspergillaceae</taxon>
        <taxon>Penicillium</taxon>
        <taxon>Penicillium chrysogenum species complex</taxon>
    </lineage>
</organism>
<dbReference type="VEuPathDB" id="FungiDB:PCH_Pc06g00340"/>
<dbReference type="OMA" id="HDSAIHA"/>
<dbReference type="EMBL" id="AM920421">
    <property type="protein sequence ID" value="CAP79027.1"/>
    <property type="molecule type" value="Genomic_DNA"/>
</dbReference>
<reference evidence="1 2" key="1">
    <citation type="journal article" date="2008" name="Nat. Biotechnol.">
        <title>Genome sequencing and analysis of the filamentous fungus Penicillium chrysogenum.</title>
        <authorList>
            <person name="van den Berg M.A."/>
            <person name="Albang R."/>
            <person name="Albermann K."/>
            <person name="Badger J.H."/>
            <person name="Daran J.-M."/>
            <person name="Driessen A.J.M."/>
            <person name="Garcia-Estrada C."/>
            <person name="Fedorova N.D."/>
            <person name="Harris D.M."/>
            <person name="Heijne W.H.M."/>
            <person name="Joardar V.S."/>
            <person name="Kiel J.A.K.W."/>
            <person name="Kovalchuk A."/>
            <person name="Martin J.F."/>
            <person name="Nierman W.C."/>
            <person name="Nijland J.G."/>
            <person name="Pronk J.T."/>
            <person name="Roubos J.A."/>
            <person name="van der Klei I.J."/>
            <person name="van Peij N.N.M.E."/>
            <person name="Veenhuis M."/>
            <person name="von Doehren H."/>
            <person name="Wagner C."/>
            <person name="Wortman J.R."/>
            <person name="Bovenberg R.A.L."/>
        </authorList>
    </citation>
    <scope>NUCLEOTIDE SEQUENCE [LARGE SCALE GENOMIC DNA]</scope>
    <source>
        <strain evidence="2">ATCC 28089 / DSM 1075 / NRRL 1951 / Wisconsin 54-1255</strain>
    </source>
</reference>
<dbReference type="OrthoDB" id="4252517at2759"/>
<accession>B6GVX9</accession>
<dbReference type="AlphaFoldDB" id="B6GVX9"/>